<evidence type="ECO:0000313" key="8">
    <source>
        <dbReference type="RefSeq" id="XP_020111386.1"/>
    </source>
</evidence>
<dbReference type="PANTHER" id="PTHR47447">
    <property type="entry name" value="OS03G0856100 PROTEIN"/>
    <property type="match status" value="1"/>
</dbReference>
<evidence type="ECO:0000256" key="2">
    <source>
        <dbReference type="ARBA" id="ARBA00022737"/>
    </source>
</evidence>
<evidence type="ECO:0000313" key="5">
    <source>
        <dbReference type="EMBL" id="OAY67276.1"/>
    </source>
</evidence>
<evidence type="ECO:0000256" key="3">
    <source>
        <dbReference type="ARBA" id="ARBA00022946"/>
    </source>
</evidence>
<evidence type="ECO:0000313" key="7">
    <source>
        <dbReference type="Proteomes" id="UP000515123"/>
    </source>
</evidence>
<dbReference type="AlphaFoldDB" id="A0A199URJ8"/>
<dbReference type="InterPro" id="IPR002885">
    <property type="entry name" value="PPR_rpt"/>
</dbReference>
<dbReference type="PROSITE" id="PS51375">
    <property type="entry name" value="PPR"/>
    <property type="match status" value="3"/>
</dbReference>
<dbReference type="EMBL" id="LSRQ01005577">
    <property type="protein sequence ID" value="OAY67276.1"/>
    <property type="molecule type" value="Genomic_DNA"/>
</dbReference>
<dbReference type="RefSeq" id="XP_020111386.1">
    <property type="nucleotide sequence ID" value="XM_020255797.1"/>
</dbReference>
<comment type="similarity">
    <text evidence="1">Belongs to the PPR family. P subfamily.</text>
</comment>
<evidence type="ECO:0000256" key="4">
    <source>
        <dbReference type="PROSITE-ProRule" id="PRU00708"/>
    </source>
</evidence>
<feature type="repeat" description="PPR" evidence="4">
    <location>
        <begin position="261"/>
        <end position="295"/>
    </location>
</feature>
<sequence>MRFSSQIPLFRSVSRISIAGIGSFARFRSQNRFFIVCFRERSSLGSQNRNGSRTCSLSRRSIMCADLVDNGLLPFAAAAHDIFNMRTNRRSMVTWDSDDDGEITNNFDLFYSTSKGKNISDKDICSAYIEMLCSSGNLAEAVSLLRHLQNRQTHVSLNVYNILLSLAAEANNFSLFSKIFKYLLTSKVPPDFTSYCNVAKAFQKVDDSELLLKFIRDVSEITCDREPTVVNRIVFAVGDSGQIDKSLMIFEELKKIQFDVNVVTFNTVLGILGRSGQVDRMLSEFTQMKDLGYSPDLVTYNTVINCLRRMGKFGLCKDFAREMFEKGIDMDLRTYAAVIDGLGRAGHVEEALNMFSEMKKSQQPSIYIYRALISDLKRAGKFELALNLSEEMNSTSSKLIGPKDFKPKQKVKMS</sequence>
<organism evidence="5 6">
    <name type="scientific">Ananas comosus</name>
    <name type="common">Pineapple</name>
    <name type="synonym">Ananas ananas</name>
    <dbReference type="NCBI Taxonomy" id="4615"/>
    <lineage>
        <taxon>Eukaryota</taxon>
        <taxon>Viridiplantae</taxon>
        <taxon>Streptophyta</taxon>
        <taxon>Embryophyta</taxon>
        <taxon>Tracheophyta</taxon>
        <taxon>Spermatophyta</taxon>
        <taxon>Magnoliopsida</taxon>
        <taxon>Liliopsida</taxon>
        <taxon>Poales</taxon>
        <taxon>Bromeliaceae</taxon>
        <taxon>Bromelioideae</taxon>
        <taxon>Ananas</taxon>
    </lineage>
</organism>
<dbReference type="Gene3D" id="1.25.40.10">
    <property type="entry name" value="Tetratricopeptide repeat domain"/>
    <property type="match status" value="2"/>
</dbReference>
<keyword evidence="3" id="KW-0809">Transit peptide</keyword>
<feature type="repeat" description="PPR" evidence="4">
    <location>
        <begin position="331"/>
        <end position="365"/>
    </location>
</feature>
<keyword evidence="7" id="KW-1185">Reference proteome</keyword>
<keyword evidence="2" id="KW-0677">Repeat</keyword>
<evidence type="ECO:0000256" key="1">
    <source>
        <dbReference type="ARBA" id="ARBA00007626"/>
    </source>
</evidence>
<evidence type="ECO:0000313" key="6">
    <source>
        <dbReference type="Proteomes" id="UP000092600"/>
    </source>
</evidence>
<gene>
    <name evidence="8" type="primary">LOC109726285</name>
    <name evidence="5" type="ORF">ACMD2_09274</name>
</gene>
<dbReference type="OrthoDB" id="185373at2759"/>
<dbReference type="Pfam" id="PF12854">
    <property type="entry name" value="PPR_1"/>
    <property type="match status" value="1"/>
</dbReference>
<dbReference type="GeneID" id="109726285"/>
<accession>A0A199URJ8</accession>
<dbReference type="Proteomes" id="UP000515123">
    <property type="component" value="Linkage group 21"/>
</dbReference>
<protein>
    <submittedName>
        <fullName evidence="5 8">Pentatricopeptide repeat-containing protein</fullName>
    </submittedName>
</protein>
<dbReference type="PANTHER" id="PTHR47447:SF17">
    <property type="entry name" value="OS12G0638900 PROTEIN"/>
    <property type="match status" value="1"/>
</dbReference>
<dbReference type="Proteomes" id="UP000092600">
    <property type="component" value="Unassembled WGS sequence"/>
</dbReference>
<dbReference type="Pfam" id="PF13812">
    <property type="entry name" value="PPR_3"/>
    <property type="match status" value="1"/>
</dbReference>
<name>A0A199URJ8_ANACO</name>
<reference evidence="5 6" key="1">
    <citation type="journal article" date="2016" name="DNA Res.">
        <title>The draft genome of MD-2 pineapple using hybrid error correction of long reads.</title>
        <authorList>
            <person name="Redwan R.M."/>
            <person name="Saidin A."/>
            <person name="Kumar S.V."/>
        </authorList>
    </citation>
    <scope>NUCLEOTIDE SEQUENCE [LARGE SCALE GENOMIC DNA]</scope>
    <source>
        <strain evidence="6">cv. MD2</strain>
        <tissue evidence="5">Leaf</tissue>
    </source>
</reference>
<dbReference type="NCBIfam" id="TIGR00756">
    <property type="entry name" value="PPR"/>
    <property type="match status" value="3"/>
</dbReference>
<dbReference type="Gramene" id="Aco024699.1.mrna1">
    <property type="protein sequence ID" value="Aco024699.1.mrna1"/>
    <property type="gene ID" value="Aco024699.1.path1"/>
</dbReference>
<feature type="repeat" description="PPR" evidence="4">
    <location>
        <begin position="296"/>
        <end position="330"/>
    </location>
</feature>
<dbReference type="InterPro" id="IPR011990">
    <property type="entry name" value="TPR-like_helical_dom_sf"/>
</dbReference>
<proteinExistence type="inferred from homology"/>
<reference evidence="8" key="2">
    <citation type="submission" date="2025-04" db="UniProtKB">
        <authorList>
            <consortium name="RefSeq"/>
        </authorList>
    </citation>
    <scope>IDENTIFICATION</scope>
    <source>
        <tissue evidence="8">Leaf</tissue>
    </source>
</reference>
<dbReference type="Pfam" id="PF13041">
    <property type="entry name" value="PPR_2"/>
    <property type="match status" value="1"/>
</dbReference>